<sequence length="374" mass="39858">MTGGAPLRSEWQTLPVLLDRRDDWAALAARALAPNVFYTPAVAAAASALHGRDVGAVVVRDAAGRLVGLFPLRRSRTRWGVLPALVGWTHPFAPLGTPLIDPADPIAVVGAALEHLRDTHPGTPLLLPYCPADGPVAAAIDAAVARLGARQRSFAAHARAELRRPSAPGAPPAIVDARAKEHGRQRRRLAEQGELCFDLVRGAGARGSLADFFALEAQGWKGRAGTAAASRPAEQALMTEAVAGLAAGADSDAMVARLMLAGRPVAAGVVLISGREAWYWKIAYDETLKKHSPGVLLTLDLSAALLADPAIDAVDSCAIENHPMIDRLWFARRPLADRLIAFAPASFSVAGRLERLRRDLITIAKQARDRLRRR</sequence>
<gene>
    <name evidence="2" type="ORF">ACFSOX_19810</name>
</gene>
<evidence type="ECO:0000313" key="2">
    <source>
        <dbReference type="EMBL" id="MFD2184406.1"/>
    </source>
</evidence>
<evidence type="ECO:0000259" key="1">
    <source>
        <dbReference type="Pfam" id="PF13480"/>
    </source>
</evidence>
<keyword evidence="3" id="KW-1185">Reference proteome</keyword>
<dbReference type="RefSeq" id="WP_378479546.1">
    <property type="nucleotide sequence ID" value="NZ_JBHUIW010000027.1"/>
</dbReference>
<proteinExistence type="predicted"/>
<dbReference type="SUPFAM" id="SSF55729">
    <property type="entry name" value="Acyl-CoA N-acyltransferases (Nat)"/>
    <property type="match status" value="1"/>
</dbReference>
<dbReference type="InterPro" id="IPR016181">
    <property type="entry name" value="Acyl_CoA_acyltransferase"/>
</dbReference>
<protein>
    <submittedName>
        <fullName evidence="2">GNAT family N-acetyltransferase</fullName>
    </submittedName>
</protein>
<organism evidence="2 3">
    <name type="scientific">Rhodoplanes azumiensis</name>
    <dbReference type="NCBI Taxonomy" id="1897628"/>
    <lineage>
        <taxon>Bacteria</taxon>
        <taxon>Pseudomonadati</taxon>
        <taxon>Pseudomonadota</taxon>
        <taxon>Alphaproteobacteria</taxon>
        <taxon>Hyphomicrobiales</taxon>
        <taxon>Nitrobacteraceae</taxon>
        <taxon>Rhodoplanes</taxon>
    </lineage>
</organism>
<name>A0ABW5AQF7_9BRAD</name>
<dbReference type="Pfam" id="PF13480">
    <property type="entry name" value="Acetyltransf_6"/>
    <property type="match status" value="1"/>
</dbReference>
<evidence type="ECO:0000313" key="3">
    <source>
        <dbReference type="Proteomes" id="UP001597314"/>
    </source>
</evidence>
<dbReference type="EMBL" id="JBHUIW010000027">
    <property type="protein sequence ID" value="MFD2184406.1"/>
    <property type="molecule type" value="Genomic_DNA"/>
</dbReference>
<accession>A0ABW5AQF7</accession>
<feature type="domain" description="BioF2-like acetyltransferase" evidence="1">
    <location>
        <begin position="180"/>
        <end position="315"/>
    </location>
</feature>
<dbReference type="Proteomes" id="UP001597314">
    <property type="component" value="Unassembled WGS sequence"/>
</dbReference>
<reference evidence="3" key="1">
    <citation type="journal article" date="2019" name="Int. J. Syst. Evol. Microbiol.">
        <title>The Global Catalogue of Microorganisms (GCM) 10K type strain sequencing project: providing services to taxonomists for standard genome sequencing and annotation.</title>
        <authorList>
            <consortium name="The Broad Institute Genomics Platform"/>
            <consortium name="The Broad Institute Genome Sequencing Center for Infectious Disease"/>
            <person name="Wu L."/>
            <person name="Ma J."/>
        </authorList>
    </citation>
    <scope>NUCLEOTIDE SEQUENCE [LARGE SCALE GENOMIC DNA]</scope>
    <source>
        <strain evidence="3">CGMCC 1.6774</strain>
    </source>
</reference>
<dbReference type="InterPro" id="IPR038740">
    <property type="entry name" value="BioF2-like_GNAT_dom"/>
</dbReference>
<comment type="caution">
    <text evidence="2">The sequence shown here is derived from an EMBL/GenBank/DDBJ whole genome shotgun (WGS) entry which is preliminary data.</text>
</comment>